<comment type="subcellular location">
    <subcellularLocation>
        <location evidence="1">Membrane</location>
        <topology evidence="1">Multi-pass membrane protein</topology>
    </subcellularLocation>
</comment>
<organism evidence="5 6">
    <name type="scientific">Cylindrobasidium torrendii FP15055 ss-10</name>
    <dbReference type="NCBI Taxonomy" id="1314674"/>
    <lineage>
        <taxon>Eukaryota</taxon>
        <taxon>Fungi</taxon>
        <taxon>Dikarya</taxon>
        <taxon>Basidiomycota</taxon>
        <taxon>Agaricomycotina</taxon>
        <taxon>Agaricomycetes</taxon>
        <taxon>Agaricomycetidae</taxon>
        <taxon>Agaricales</taxon>
        <taxon>Marasmiineae</taxon>
        <taxon>Physalacriaceae</taxon>
        <taxon>Cylindrobasidium</taxon>
    </lineage>
</organism>
<feature type="transmembrane region" description="Helical" evidence="3">
    <location>
        <begin position="106"/>
        <end position="126"/>
    </location>
</feature>
<dbReference type="AlphaFoldDB" id="A0A0D7BD65"/>
<protein>
    <submittedName>
        <fullName evidence="5">MFS general substrate transporter</fullName>
    </submittedName>
</protein>
<feature type="transmembrane region" description="Helical" evidence="3">
    <location>
        <begin position="401"/>
        <end position="421"/>
    </location>
</feature>
<dbReference type="PANTHER" id="PTHR11360">
    <property type="entry name" value="MONOCARBOXYLATE TRANSPORTER"/>
    <property type="match status" value="1"/>
</dbReference>
<keyword evidence="3" id="KW-0472">Membrane</keyword>
<keyword evidence="3" id="KW-1133">Transmembrane helix</keyword>
<reference evidence="5 6" key="1">
    <citation type="journal article" date="2015" name="Fungal Genet. Biol.">
        <title>Evolution of novel wood decay mechanisms in Agaricales revealed by the genome sequences of Fistulina hepatica and Cylindrobasidium torrendii.</title>
        <authorList>
            <person name="Floudas D."/>
            <person name="Held B.W."/>
            <person name="Riley R."/>
            <person name="Nagy L.G."/>
            <person name="Koehler G."/>
            <person name="Ransdell A.S."/>
            <person name="Younus H."/>
            <person name="Chow J."/>
            <person name="Chiniquy J."/>
            <person name="Lipzen A."/>
            <person name="Tritt A."/>
            <person name="Sun H."/>
            <person name="Haridas S."/>
            <person name="LaButti K."/>
            <person name="Ohm R.A."/>
            <person name="Kues U."/>
            <person name="Blanchette R.A."/>
            <person name="Grigoriev I.V."/>
            <person name="Minto R.E."/>
            <person name="Hibbett D.S."/>
        </authorList>
    </citation>
    <scope>NUCLEOTIDE SEQUENCE [LARGE SCALE GENOMIC DNA]</scope>
    <source>
        <strain evidence="5 6">FP15055 ss-10</strain>
    </source>
</reference>
<dbReference type="InterPro" id="IPR050327">
    <property type="entry name" value="Proton-linked_MCT"/>
</dbReference>
<dbReference type="SUPFAM" id="SSF103473">
    <property type="entry name" value="MFS general substrate transporter"/>
    <property type="match status" value="1"/>
</dbReference>
<dbReference type="EMBL" id="KN880502">
    <property type="protein sequence ID" value="KIY68467.1"/>
    <property type="molecule type" value="Genomic_DNA"/>
</dbReference>
<keyword evidence="6" id="KW-1185">Reference proteome</keyword>
<dbReference type="OrthoDB" id="6509908at2759"/>
<feature type="transmembrane region" description="Helical" evidence="3">
    <location>
        <begin position="38"/>
        <end position="57"/>
    </location>
</feature>
<dbReference type="Pfam" id="PF07690">
    <property type="entry name" value="MFS_1"/>
    <property type="match status" value="1"/>
</dbReference>
<feature type="transmembrane region" description="Helical" evidence="3">
    <location>
        <begin position="201"/>
        <end position="219"/>
    </location>
</feature>
<keyword evidence="3" id="KW-0812">Transmembrane</keyword>
<feature type="transmembrane region" description="Helical" evidence="3">
    <location>
        <begin position="313"/>
        <end position="332"/>
    </location>
</feature>
<feature type="transmembrane region" description="Helical" evidence="3">
    <location>
        <begin position="372"/>
        <end position="395"/>
    </location>
</feature>
<dbReference type="InterPro" id="IPR036259">
    <property type="entry name" value="MFS_trans_sf"/>
</dbReference>
<evidence type="ECO:0000259" key="4">
    <source>
        <dbReference type="PROSITE" id="PS50850"/>
    </source>
</evidence>
<feature type="transmembrane region" description="Helical" evidence="3">
    <location>
        <begin position="239"/>
        <end position="262"/>
    </location>
</feature>
<sequence length="435" mass="47643">MTELVTDAPLSVVQLPTDNLENTPILENSEWTYPDGGARAWVVVFGCFLYSATYMSWNWTWGIVQDHYHTVMFPDTSLGILSLVGCTSNFLQHATSYATGGLGDRVGYMPVIATSSVLSFVAYLVSAFSTKLWHIVLTQGVFLGLAQGLAMPLFMSLPSQWFLRHRGAATGLSLGGSGIGAGIFSLIMRELFVRIGYKRTMLIYSGIVGGLLLIGYMCIKERRPPGYRTEKKKWLPDRINGAFYSIALSVFFGIFGFLSPYHFMDTYVKQYAPAIDPNSLSIALPLVVMCFCGMYGILMLSGKAADAFGPINAFFLSFFFGGILQTLFWTFARSYSSIMVFCVLNGLTASWFMSLLPVVCAKLFGLKGLSTITGFMILANSPGQLAGAPLGGAIYESTERNWVAVSCYSGGMMLLGSMCALHARFSHDKRILARV</sequence>
<dbReference type="PANTHER" id="PTHR11360:SF284">
    <property type="entry name" value="EG:103B4.3 PROTEIN-RELATED"/>
    <property type="match status" value="1"/>
</dbReference>
<dbReference type="InterPro" id="IPR011701">
    <property type="entry name" value="MFS"/>
</dbReference>
<evidence type="ECO:0000313" key="6">
    <source>
        <dbReference type="Proteomes" id="UP000054007"/>
    </source>
</evidence>
<evidence type="ECO:0000256" key="3">
    <source>
        <dbReference type="SAM" id="Phobius"/>
    </source>
</evidence>
<feature type="transmembrane region" description="Helical" evidence="3">
    <location>
        <begin position="132"/>
        <end position="155"/>
    </location>
</feature>
<dbReference type="GO" id="GO:0022857">
    <property type="term" value="F:transmembrane transporter activity"/>
    <property type="evidence" value="ECO:0007669"/>
    <property type="project" value="InterPro"/>
</dbReference>
<evidence type="ECO:0000256" key="2">
    <source>
        <dbReference type="ARBA" id="ARBA00006727"/>
    </source>
</evidence>
<dbReference type="GO" id="GO:0016020">
    <property type="term" value="C:membrane"/>
    <property type="evidence" value="ECO:0007669"/>
    <property type="project" value="UniProtKB-SubCell"/>
</dbReference>
<feature type="domain" description="Major facilitator superfamily (MFS) profile" evidence="4">
    <location>
        <begin position="39"/>
        <end position="435"/>
    </location>
</feature>
<name>A0A0D7BD65_9AGAR</name>
<proteinExistence type="inferred from homology"/>
<evidence type="ECO:0000256" key="1">
    <source>
        <dbReference type="ARBA" id="ARBA00004141"/>
    </source>
</evidence>
<dbReference type="Gene3D" id="1.20.1250.20">
    <property type="entry name" value="MFS general substrate transporter like domains"/>
    <property type="match status" value="1"/>
</dbReference>
<dbReference type="Proteomes" id="UP000054007">
    <property type="component" value="Unassembled WGS sequence"/>
</dbReference>
<dbReference type="PROSITE" id="PS50850">
    <property type="entry name" value="MFS"/>
    <property type="match status" value="1"/>
</dbReference>
<dbReference type="InterPro" id="IPR020846">
    <property type="entry name" value="MFS_dom"/>
</dbReference>
<evidence type="ECO:0000313" key="5">
    <source>
        <dbReference type="EMBL" id="KIY68467.1"/>
    </source>
</evidence>
<gene>
    <name evidence="5" type="ORF">CYLTODRAFT_395329</name>
</gene>
<accession>A0A0D7BD65</accession>
<feature type="transmembrane region" description="Helical" evidence="3">
    <location>
        <begin position="167"/>
        <end position="189"/>
    </location>
</feature>
<feature type="transmembrane region" description="Helical" evidence="3">
    <location>
        <begin position="338"/>
        <end position="360"/>
    </location>
</feature>
<feature type="transmembrane region" description="Helical" evidence="3">
    <location>
        <begin position="282"/>
        <end position="301"/>
    </location>
</feature>
<comment type="similarity">
    <text evidence="2">Belongs to the major facilitator superfamily. Monocarboxylate porter (TC 2.A.1.13) family.</text>
</comment>